<dbReference type="InterPro" id="IPR045297">
    <property type="entry name" value="Complex1_LYR_LYRM4"/>
</dbReference>
<dbReference type="GO" id="GO:0005739">
    <property type="term" value="C:mitochondrion"/>
    <property type="evidence" value="ECO:0007669"/>
    <property type="project" value="TreeGrafter"/>
</dbReference>
<evidence type="ECO:0000256" key="2">
    <source>
        <dbReference type="SAM" id="MobiDB-lite"/>
    </source>
</evidence>
<reference evidence="4" key="1">
    <citation type="journal article" date="2023" name="Mol. Phylogenet. Evol.">
        <title>Genome-scale phylogeny and comparative genomics of the fungal order Sordariales.</title>
        <authorList>
            <person name="Hensen N."/>
            <person name="Bonometti L."/>
            <person name="Westerberg I."/>
            <person name="Brannstrom I.O."/>
            <person name="Guillou S."/>
            <person name="Cros-Aarteil S."/>
            <person name="Calhoun S."/>
            <person name="Haridas S."/>
            <person name="Kuo A."/>
            <person name="Mondo S."/>
            <person name="Pangilinan J."/>
            <person name="Riley R."/>
            <person name="LaButti K."/>
            <person name="Andreopoulos B."/>
            <person name="Lipzen A."/>
            <person name="Chen C."/>
            <person name="Yan M."/>
            <person name="Daum C."/>
            <person name="Ng V."/>
            <person name="Clum A."/>
            <person name="Steindorff A."/>
            <person name="Ohm R.A."/>
            <person name="Martin F."/>
            <person name="Silar P."/>
            <person name="Natvig D.O."/>
            <person name="Lalanne C."/>
            <person name="Gautier V."/>
            <person name="Ament-Velasquez S.L."/>
            <person name="Kruys A."/>
            <person name="Hutchinson M.I."/>
            <person name="Powell A.J."/>
            <person name="Barry K."/>
            <person name="Miller A.N."/>
            <person name="Grigoriev I.V."/>
            <person name="Debuchy R."/>
            <person name="Gladieux P."/>
            <person name="Hiltunen Thoren M."/>
            <person name="Johannesson H."/>
        </authorList>
    </citation>
    <scope>NUCLEOTIDE SEQUENCE</scope>
    <source>
        <strain evidence="4">CBS 757.83</strain>
    </source>
</reference>
<organism evidence="4 5">
    <name type="scientific">Parathielavia hyrcaniae</name>
    <dbReference type="NCBI Taxonomy" id="113614"/>
    <lineage>
        <taxon>Eukaryota</taxon>
        <taxon>Fungi</taxon>
        <taxon>Dikarya</taxon>
        <taxon>Ascomycota</taxon>
        <taxon>Pezizomycotina</taxon>
        <taxon>Sordariomycetes</taxon>
        <taxon>Sordariomycetidae</taxon>
        <taxon>Sordariales</taxon>
        <taxon>Chaetomiaceae</taxon>
        <taxon>Parathielavia</taxon>
    </lineage>
</organism>
<name>A0AAN6Q8I8_9PEZI</name>
<dbReference type="GO" id="GO:1990221">
    <property type="term" value="C:L-cysteine desulfurase complex"/>
    <property type="evidence" value="ECO:0007669"/>
    <property type="project" value="TreeGrafter"/>
</dbReference>
<sequence length="96" mass="11050">MSVIQAATRPESAQKVLSLYAKRRTRDAFRENRNVGDPREIQELVQKGLLDLQMLKRQTMVSQFYEMNKLVVEGGISGKDEAGEHEKLRQKDTGWD</sequence>
<evidence type="ECO:0000259" key="3">
    <source>
        <dbReference type="Pfam" id="PF05347"/>
    </source>
</evidence>
<comment type="similarity">
    <text evidence="1">Belongs to the complex I LYR family.</text>
</comment>
<dbReference type="AlphaFoldDB" id="A0AAN6Q8I8"/>
<dbReference type="InterPro" id="IPR051522">
    <property type="entry name" value="ISC_assembly_LYR"/>
</dbReference>
<gene>
    <name evidence="4" type="ORF">N658DRAFT_319961</name>
</gene>
<feature type="domain" description="Complex 1 LYR protein" evidence="3">
    <location>
        <begin position="20"/>
        <end position="54"/>
    </location>
</feature>
<dbReference type="InterPro" id="IPR008011">
    <property type="entry name" value="Complex1_LYR_dom"/>
</dbReference>
<dbReference type="EMBL" id="MU863630">
    <property type="protein sequence ID" value="KAK4102682.1"/>
    <property type="molecule type" value="Genomic_DNA"/>
</dbReference>
<dbReference type="PANTHER" id="PTHR13166:SF7">
    <property type="entry name" value="LYR MOTIF-CONTAINING PROTEIN 4"/>
    <property type="match status" value="1"/>
</dbReference>
<proteinExistence type="inferred from homology"/>
<evidence type="ECO:0000313" key="5">
    <source>
        <dbReference type="Proteomes" id="UP001305647"/>
    </source>
</evidence>
<accession>A0AAN6Q8I8</accession>
<comment type="caution">
    <text evidence="4">The sequence shown here is derived from an EMBL/GenBank/DDBJ whole genome shotgun (WGS) entry which is preliminary data.</text>
</comment>
<dbReference type="Proteomes" id="UP001305647">
    <property type="component" value="Unassembled WGS sequence"/>
</dbReference>
<feature type="region of interest" description="Disordered" evidence="2">
    <location>
        <begin position="76"/>
        <end position="96"/>
    </location>
</feature>
<evidence type="ECO:0000313" key="4">
    <source>
        <dbReference type="EMBL" id="KAK4102682.1"/>
    </source>
</evidence>
<dbReference type="PANTHER" id="PTHR13166">
    <property type="entry name" value="PROTEIN C6ORF149"/>
    <property type="match status" value="1"/>
</dbReference>
<evidence type="ECO:0000256" key="1">
    <source>
        <dbReference type="ARBA" id="ARBA00009508"/>
    </source>
</evidence>
<dbReference type="CDD" id="cd20264">
    <property type="entry name" value="Complex1_LYR_LYRM4"/>
    <property type="match status" value="1"/>
</dbReference>
<dbReference type="GO" id="GO:0016226">
    <property type="term" value="P:iron-sulfur cluster assembly"/>
    <property type="evidence" value="ECO:0007669"/>
    <property type="project" value="InterPro"/>
</dbReference>
<reference evidence="4" key="2">
    <citation type="submission" date="2023-05" db="EMBL/GenBank/DDBJ databases">
        <authorList>
            <consortium name="Lawrence Berkeley National Laboratory"/>
            <person name="Steindorff A."/>
            <person name="Hensen N."/>
            <person name="Bonometti L."/>
            <person name="Westerberg I."/>
            <person name="Brannstrom I.O."/>
            <person name="Guillou S."/>
            <person name="Cros-Aarteil S."/>
            <person name="Calhoun S."/>
            <person name="Haridas S."/>
            <person name="Kuo A."/>
            <person name="Mondo S."/>
            <person name="Pangilinan J."/>
            <person name="Riley R."/>
            <person name="Labutti K."/>
            <person name="Andreopoulos B."/>
            <person name="Lipzen A."/>
            <person name="Chen C."/>
            <person name="Yanf M."/>
            <person name="Daum C."/>
            <person name="Ng V."/>
            <person name="Clum A."/>
            <person name="Ohm R."/>
            <person name="Martin F."/>
            <person name="Silar P."/>
            <person name="Natvig D."/>
            <person name="Lalanne C."/>
            <person name="Gautier V."/>
            <person name="Ament-Velasquez S.L."/>
            <person name="Kruys A."/>
            <person name="Hutchinson M.I."/>
            <person name="Powell A.J."/>
            <person name="Barry K."/>
            <person name="Miller A.N."/>
            <person name="Grigoriev I.V."/>
            <person name="Debuchy R."/>
            <person name="Gladieux P."/>
            <person name="Thoren M.H."/>
            <person name="Johannesson H."/>
        </authorList>
    </citation>
    <scope>NUCLEOTIDE SEQUENCE</scope>
    <source>
        <strain evidence="4">CBS 757.83</strain>
    </source>
</reference>
<protein>
    <recommendedName>
        <fullName evidence="3">Complex 1 LYR protein domain-containing protein</fullName>
    </recommendedName>
</protein>
<dbReference type="Pfam" id="PF05347">
    <property type="entry name" value="Complex1_LYR"/>
    <property type="match status" value="1"/>
</dbReference>
<feature type="compositionally biased region" description="Basic and acidic residues" evidence="2">
    <location>
        <begin position="78"/>
        <end position="96"/>
    </location>
</feature>
<keyword evidence="5" id="KW-1185">Reference proteome</keyword>